<evidence type="ECO:0000313" key="2">
    <source>
        <dbReference type="Proteomes" id="UP000092377"/>
    </source>
</evidence>
<accession>A0A1B8HCG7</accession>
<gene>
    <name evidence="1" type="ORF">AYY18_19835</name>
</gene>
<comment type="caution">
    <text evidence="1">The sequence shown here is derived from an EMBL/GenBank/DDBJ whole genome shotgun (WGS) entry which is preliminary data.</text>
</comment>
<dbReference type="OrthoDB" id="8447086at2"/>
<organism evidence="1 2">
    <name type="scientific">Morganella psychrotolerans</name>
    <dbReference type="NCBI Taxonomy" id="368603"/>
    <lineage>
        <taxon>Bacteria</taxon>
        <taxon>Pseudomonadati</taxon>
        <taxon>Pseudomonadota</taxon>
        <taxon>Gammaproteobacteria</taxon>
        <taxon>Enterobacterales</taxon>
        <taxon>Morganellaceae</taxon>
        <taxon>Morganella</taxon>
    </lineage>
</organism>
<protein>
    <recommendedName>
        <fullName evidence="3">Polymerase nucleotidyl transferase domain-containing protein</fullName>
    </recommendedName>
</protein>
<evidence type="ECO:0008006" key="3">
    <source>
        <dbReference type="Google" id="ProtNLM"/>
    </source>
</evidence>
<dbReference type="Gene3D" id="3.30.460.10">
    <property type="entry name" value="Beta Polymerase, domain 2"/>
    <property type="match status" value="1"/>
</dbReference>
<dbReference type="RefSeq" id="WP_067403299.1">
    <property type="nucleotide sequence ID" value="NZ_LZEY01000027.1"/>
</dbReference>
<proteinExistence type="predicted"/>
<dbReference type="AlphaFoldDB" id="A0A1B8HCG7"/>
<dbReference type="EMBL" id="LZEY01000027">
    <property type="protein sequence ID" value="OBU06766.1"/>
    <property type="molecule type" value="Genomic_DNA"/>
</dbReference>
<sequence>MTFFDNKGIDCLVVIGSHARGDDDYDSDVDLLGISEYLDKKIFYVNKVNLSVYSYKHIENMMKDGDLFALHLKLEGKALINSVMFNRLIRKFRYKTNYTYDKKISFVMGMNILHYENEILNWEVANKRIAWCVRTFLLSSMAEEKNVSFSKKDIALFSQERKYLSYRDCLDLINAKSFKGKRNTLLNLLNDFISLIDEYRPTRSEFIRLMENESILINTIDQMRFDFYSY</sequence>
<dbReference type="Proteomes" id="UP000092377">
    <property type="component" value="Unassembled WGS sequence"/>
</dbReference>
<reference evidence="2" key="1">
    <citation type="submission" date="2016-06" db="EMBL/GenBank/DDBJ databases">
        <authorList>
            <person name="Butler K."/>
        </authorList>
    </citation>
    <scope>NUCLEOTIDE SEQUENCE [LARGE SCALE GENOMIC DNA]</scope>
    <source>
        <strain evidence="2">GCSL-Mp20</strain>
    </source>
</reference>
<dbReference type="SUPFAM" id="SSF81301">
    <property type="entry name" value="Nucleotidyltransferase"/>
    <property type="match status" value="1"/>
</dbReference>
<evidence type="ECO:0000313" key="1">
    <source>
        <dbReference type="EMBL" id="OBU06766.1"/>
    </source>
</evidence>
<keyword evidence="2" id="KW-1185">Reference proteome</keyword>
<dbReference type="InterPro" id="IPR043519">
    <property type="entry name" value="NT_sf"/>
</dbReference>
<name>A0A1B8HCG7_9GAMM</name>